<proteinExistence type="inferred from homology"/>
<dbReference type="EMBL" id="CP109617">
    <property type="protein sequence ID" value="WED54554.1"/>
    <property type="molecule type" value="Genomic_DNA"/>
</dbReference>
<sequence length="182" mass="20902">MSKTALLIIDMFNDFDFDGGDMLRTHTQVIVDPILKLKKHFKETDLPVIYCNDNFGQWKDSTEDIIDYVKGTKGKQIALQIEPEDEEYFIIKPRHSTFFGTQLDILLRQLSVTKLILTGVATDICILFSANDAYMRDYDIYVPRDCVAAETLKRHESALTIIDEALGIETSSVSEYMRHIKK</sequence>
<dbReference type="Proteomes" id="UP001219957">
    <property type="component" value="Chromosome"/>
</dbReference>
<evidence type="ECO:0000313" key="5">
    <source>
        <dbReference type="Proteomes" id="UP001219957"/>
    </source>
</evidence>
<gene>
    <name evidence="4" type="ORF">OE059_10900</name>
</gene>
<evidence type="ECO:0000256" key="1">
    <source>
        <dbReference type="ARBA" id="ARBA00006336"/>
    </source>
</evidence>
<keyword evidence="5" id="KW-1185">Reference proteome</keyword>
<name>A0ABY8B201_9BACL</name>
<evidence type="ECO:0000256" key="2">
    <source>
        <dbReference type="ARBA" id="ARBA00022801"/>
    </source>
</evidence>
<comment type="similarity">
    <text evidence="1">Belongs to the isochorismatase family.</text>
</comment>
<protein>
    <submittedName>
        <fullName evidence="4">Cysteine hydrolase</fullName>
    </submittedName>
</protein>
<evidence type="ECO:0000259" key="3">
    <source>
        <dbReference type="Pfam" id="PF00857"/>
    </source>
</evidence>
<dbReference type="RefSeq" id="WP_269318196.1">
    <property type="nucleotide sequence ID" value="NZ_CP109617.1"/>
</dbReference>
<organism evidence="4 5">
    <name type="scientific">Exiguobacterium profundum</name>
    <dbReference type="NCBI Taxonomy" id="307643"/>
    <lineage>
        <taxon>Bacteria</taxon>
        <taxon>Bacillati</taxon>
        <taxon>Bacillota</taxon>
        <taxon>Bacilli</taxon>
        <taxon>Bacillales</taxon>
        <taxon>Bacillales Family XII. Incertae Sedis</taxon>
        <taxon>Exiguobacterium</taxon>
    </lineage>
</organism>
<accession>A0ABY8B201</accession>
<dbReference type="InterPro" id="IPR050272">
    <property type="entry name" value="Isochorismatase-like_hydrls"/>
</dbReference>
<keyword evidence="2 4" id="KW-0378">Hydrolase</keyword>
<dbReference type="PANTHER" id="PTHR43540:SF6">
    <property type="entry name" value="ISOCHORISMATASE-LIKE DOMAIN-CONTAINING PROTEIN"/>
    <property type="match status" value="1"/>
</dbReference>
<dbReference type="SUPFAM" id="SSF52499">
    <property type="entry name" value="Isochorismatase-like hydrolases"/>
    <property type="match status" value="1"/>
</dbReference>
<dbReference type="GO" id="GO:0016787">
    <property type="term" value="F:hydrolase activity"/>
    <property type="evidence" value="ECO:0007669"/>
    <property type="project" value="UniProtKB-KW"/>
</dbReference>
<dbReference type="InterPro" id="IPR000868">
    <property type="entry name" value="Isochorismatase-like_dom"/>
</dbReference>
<dbReference type="InterPro" id="IPR036380">
    <property type="entry name" value="Isochorismatase-like_sf"/>
</dbReference>
<feature type="domain" description="Isochorismatase-like" evidence="3">
    <location>
        <begin position="4"/>
        <end position="164"/>
    </location>
</feature>
<dbReference type="Pfam" id="PF00857">
    <property type="entry name" value="Isochorismatase"/>
    <property type="match status" value="1"/>
</dbReference>
<reference evidence="4 5" key="1">
    <citation type="submission" date="2022-10" db="EMBL/GenBank/DDBJ databases">
        <title>Complete genome sequence of Exiguobacterium profundum TSS-3 isolated from an extremely saline-alkaline spring located in Ixtapa, Chiapas-Mexico.</title>
        <authorList>
            <person name="Rincon-Rosales R."/>
            <person name="Rogel M.A."/>
            <person name="Rincon-Molina C.I."/>
            <person name="Guerrero G."/>
            <person name="Manzano-Gomez L.A."/>
            <person name="Lopez-Lopez A."/>
            <person name="Rincon Molina F.A."/>
            <person name="Martinez-Romero E."/>
        </authorList>
    </citation>
    <scope>NUCLEOTIDE SEQUENCE [LARGE SCALE GENOMIC DNA]</scope>
    <source>
        <strain evidence="4 5">TSS-3</strain>
    </source>
</reference>
<dbReference type="PANTHER" id="PTHR43540">
    <property type="entry name" value="PEROXYUREIDOACRYLATE/UREIDOACRYLATE AMIDOHYDROLASE-RELATED"/>
    <property type="match status" value="1"/>
</dbReference>
<dbReference type="CDD" id="cd00431">
    <property type="entry name" value="cysteine_hydrolases"/>
    <property type="match status" value="1"/>
</dbReference>
<dbReference type="Gene3D" id="3.40.50.850">
    <property type="entry name" value="Isochorismatase-like"/>
    <property type="match status" value="1"/>
</dbReference>
<evidence type="ECO:0000313" key="4">
    <source>
        <dbReference type="EMBL" id="WED54554.1"/>
    </source>
</evidence>